<evidence type="ECO:0000256" key="1">
    <source>
        <dbReference type="ARBA" id="ARBA00023015"/>
    </source>
</evidence>
<dbReference type="InterPro" id="IPR032687">
    <property type="entry name" value="AraC-type_N"/>
</dbReference>
<dbReference type="InterPro" id="IPR009057">
    <property type="entry name" value="Homeodomain-like_sf"/>
</dbReference>
<evidence type="ECO:0000313" key="6">
    <source>
        <dbReference type="EMBL" id="CAG4884807.1"/>
    </source>
</evidence>
<dbReference type="Proteomes" id="UP000742786">
    <property type="component" value="Unassembled WGS sequence"/>
</dbReference>
<feature type="transmembrane region" description="Helical" evidence="4">
    <location>
        <begin position="20"/>
        <end position="39"/>
    </location>
</feature>
<dbReference type="SUPFAM" id="SSF46689">
    <property type="entry name" value="Homeodomain-like"/>
    <property type="match status" value="1"/>
</dbReference>
<evidence type="ECO:0000313" key="7">
    <source>
        <dbReference type="Proteomes" id="UP000742786"/>
    </source>
</evidence>
<sequence length="366" mass="40784">MRGKLIRKATTTMPRNRHRATVAIGFVNGMLSGLASHHIESNDLLKASGIDSAALSNPEGRVPLKNYAALYNALVQQLGDEGFSLFSKPLPVGTFEFLCRSMVSSKTLAEALDRGSRFLHLVLPDLKVTITRNRGTAGIEIAETRPLSLNADDSCRMFAFEWLLRLLHGLACWLVGRELHLGSVRFPYSRPAYAADYDLIYTPCSMFGGQKLIASMKANLLDLPIRRDDDALEGFLEGAPGKIAMLYRRDREMVHQVRNLLAQAFPEPITLGDIAHKLNLSPRTLHRRLQEEDSSFRGIKDALRRDMALSQIEKSGLPISKIAASLGFSEPSTFFRAFQAWTGVAPTTYRNRLASKKTTRKNTNMH</sequence>
<evidence type="ECO:0000256" key="3">
    <source>
        <dbReference type="ARBA" id="ARBA00023163"/>
    </source>
</evidence>
<dbReference type="SMART" id="SM00342">
    <property type="entry name" value="HTH_ARAC"/>
    <property type="match status" value="1"/>
</dbReference>
<dbReference type="GO" id="GO:0005829">
    <property type="term" value="C:cytosol"/>
    <property type="evidence" value="ECO:0007669"/>
    <property type="project" value="TreeGrafter"/>
</dbReference>
<dbReference type="InterPro" id="IPR018060">
    <property type="entry name" value="HTH_AraC"/>
</dbReference>
<dbReference type="Pfam" id="PF12833">
    <property type="entry name" value="HTH_18"/>
    <property type="match status" value="1"/>
</dbReference>
<protein>
    <submittedName>
        <fullName evidence="6">AraC family transcriptional regulator</fullName>
    </submittedName>
</protein>
<dbReference type="EMBL" id="CAJQUM010000001">
    <property type="protein sequence ID" value="CAG4884807.1"/>
    <property type="molecule type" value="Genomic_DNA"/>
</dbReference>
<gene>
    <name evidence="6" type="ORF">GTOL_12690</name>
</gene>
<organism evidence="6 7">
    <name type="scientific">Georgfuchsia toluolica</name>
    <dbReference type="NCBI Taxonomy" id="424218"/>
    <lineage>
        <taxon>Bacteria</taxon>
        <taxon>Pseudomonadati</taxon>
        <taxon>Pseudomonadota</taxon>
        <taxon>Betaproteobacteria</taxon>
        <taxon>Nitrosomonadales</taxon>
        <taxon>Sterolibacteriaceae</taxon>
        <taxon>Georgfuchsia</taxon>
    </lineage>
</organism>
<keyword evidence="4" id="KW-0812">Transmembrane</keyword>
<keyword evidence="4" id="KW-0472">Membrane</keyword>
<keyword evidence="4" id="KW-1133">Transmembrane helix</keyword>
<dbReference type="PANTHER" id="PTHR47894">
    <property type="entry name" value="HTH-TYPE TRANSCRIPTIONAL REGULATOR GADX"/>
    <property type="match status" value="1"/>
</dbReference>
<keyword evidence="2" id="KW-0238">DNA-binding</keyword>
<accession>A0A916J6F2</accession>
<dbReference type="Pfam" id="PF12625">
    <property type="entry name" value="Arabinose_bd"/>
    <property type="match status" value="1"/>
</dbReference>
<reference evidence="6" key="1">
    <citation type="submission" date="2021-04" db="EMBL/GenBank/DDBJ databases">
        <authorList>
            <person name="Hornung B."/>
        </authorList>
    </citation>
    <scope>NUCLEOTIDE SEQUENCE</scope>
    <source>
        <strain evidence="6">G5G6</strain>
    </source>
</reference>
<keyword evidence="1" id="KW-0805">Transcription regulation</keyword>
<evidence type="ECO:0000259" key="5">
    <source>
        <dbReference type="PROSITE" id="PS01124"/>
    </source>
</evidence>
<dbReference type="GO" id="GO:0003700">
    <property type="term" value="F:DNA-binding transcription factor activity"/>
    <property type="evidence" value="ECO:0007669"/>
    <property type="project" value="InterPro"/>
</dbReference>
<dbReference type="InterPro" id="IPR020449">
    <property type="entry name" value="Tscrpt_reg_AraC-type_HTH"/>
</dbReference>
<keyword evidence="3" id="KW-0804">Transcription</keyword>
<evidence type="ECO:0000256" key="4">
    <source>
        <dbReference type="SAM" id="Phobius"/>
    </source>
</evidence>
<name>A0A916J6F2_9PROT</name>
<proteinExistence type="predicted"/>
<comment type="caution">
    <text evidence="6">The sequence shown here is derived from an EMBL/GenBank/DDBJ whole genome shotgun (WGS) entry which is preliminary data.</text>
</comment>
<dbReference type="PRINTS" id="PR00032">
    <property type="entry name" value="HTHARAC"/>
</dbReference>
<dbReference type="PROSITE" id="PS01124">
    <property type="entry name" value="HTH_ARAC_FAMILY_2"/>
    <property type="match status" value="1"/>
</dbReference>
<evidence type="ECO:0000256" key="2">
    <source>
        <dbReference type="ARBA" id="ARBA00023125"/>
    </source>
</evidence>
<feature type="domain" description="HTH araC/xylS-type" evidence="5">
    <location>
        <begin position="255"/>
        <end position="352"/>
    </location>
</feature>
<dbReference type="PANTHER" id="PTHR47894:SF1">
    <property type="entry name" value="HTH-TYPE TRANSCRIPTIONAL REGULATOR VQSM"/>
    <property type="match status" value="1"/>
</dbReference>
<dbReference type="AlphaFoldDB" id="A0A916J6F2"/>
<dbReference type="GO" id="GO:0000976">
    <property type="term" value="F:transcription cis-regulatory region binding"/>
    <property type="evidence" value="ECO:0007669"/>
    <property type="project" value="TreeGrafter"/>
</dbReference>
<dbReference type="Gene3D" id="1.10.10.60">
    <property type="entry name" value="Homeodomain-like"/>
    <property type="match status" value="1"/>
</dbReference>
<keyword evidence="7" id="KW-1185">Reference proteome</keyword>